<protein>
    <submittedName>
        <fullName evidence="1">DUF1904 family protein</fullName>
    </submittedName>
</protein>
<comment type="caution">
    <text evidence="1">The sequence shown here is derived from an EMBL/GenBank/DDBJ whole genome shotgun (WGS) entry which is preliminary data.</text>
</comment>
<dbReference type="InterPro" id="IPR015017">
    <property type="entry name" value="DUF1904"/>
</dbReference>
<dbReference type="Pfam" id="PF08921">
    <property type="entry name" value="DUF1904"/>
    <property type="match status" value="1"/>
</dbReference>
<accession>A0A6L8LWX1</accession>
<gene>
    <name evidence="1" type="ORF">GTG28_00275</name>
</gene>
<sequence length="110" mass="12806">MPHLRFRAMEPQSVQSLSKSLIDALQPHMDCPREDFTFEYVYTTFYHEGQVSQAYPFVEVLWFDRGQETQDAVADLITKQVRHILEADVDVAVIFTALEANAYYDNGEHY</sequence>
<proteinExistence type="predicted"/>
<reference evidence="1 2" key="1">
    <citation type="submission" date="2020-01" db="EMBL/GenBank/DDBJ databases">
        <title>Draft Genome Sequence of Vibrio sp. strain OCN044, Isolated from a Healthy Coral at Palmyra Atoll.</title>
        <authorList>
            <person name="Videau P."/>
            <person name="Loughran R."/>
            <person name="Esquivel A."/>
            <person name="Deadmond M."/>
            <person name="Paddock B.E."/>
            <person name="Saw J.H."/>
            <person name="Ushijima B."/>
        </authorList>
    </citation>
    <scope>NUCLEOTIDE SEQUENCE [LARGE SCALE GENOMIC DNA]</scope>
    <source>
        <strain evidence="1 2">OCN044</strain>
    </source>
</reference>
<dbReference type="AlphaFoldDB" id="A0A6L8LWX1"/>
<dbReference type="SUPFAM" id="SSF55331">
    <property type="entry name" value="Tautomerase/MIF"/>
    <property type="match status" value="1"/>
</dbReference>
<name>A0A6L8LWX1_9VIBR</name>
<keyword evidence="2" id="KW-1185">Reference proteome</keyword>
<dbReference type="RefSeq" id="WP_160925959.1">
    <property type="nucleotide sequence ID" value="NZ_WWEU01000001.1"/>
</dbReference>
<dbReference type="Gene3D" id="3.30.429.10">
    <property type="entry name" value="Macrophage Migration Inhibitory Factor"/>
    <property type="match status" value="1"/>
</dbReference>
<dbReference type="EMBL" id="WWEU01000001">
    <property type="protein sequence ID" value="MYM57669.1"/>
    <property type="molecule type" value="Genomic_DNA"/>
</dbReference>
<evidence type="ECO:0000313" key="2">
    <source>
        <dbReference type="Proteomes" id="UP000478571"/>
    </source>
</evidence>
<dbReference type="Proteomes" id="UP000478571">
    <property type="component" value="Unassembled WGS sequence"/>
</dbReference>
<organism evidence="1 2">
    <name type="scientific">Vibrio tetraodonis subsp. pristinus</name>
    <dbReference type="NCBI Taxonomy" id="2695891"/>
    <lineage>
        <taxon>Bacteria</taxon>
        <taxon>Pseudomonadati</taxon>
        <taxon>Pseudomonadota</taxon>
        <taxon>Gammaproteobacteria</taxon>
        <taxon>Vibrionales</taxon>
        <taxon>Vibrionaceae</taxon>
        <taxon>Vibrio</taxon>
    </lineage>
</organism>
<dbReference type="InterPro" id="IPR014347">
    <property type="entry name" value="Tautomerase/MIF_sf"/>
</dbReference>
<evidence type="ECO:0000313" key="1">
    <source>
        <dbReference type="EMBL" id="MYM57669.1"/>
    </source>
</evidence>